<dbReference type="GO" id="GO:0005737">
    <property type="term" value="C:cytoplasm"/>
    <property type="evidence" value="ECO:0007669"/>
    <property type="project" value="TreeGrafter"/>
</dbReference>
<dbReference type="OrthoDB" id="9799321at2"/>
<dbReference type="GO" id="GO:1990189">
    <property type="term" value="F:protein N-terminal-serine acetyltransferase activity"/>
    <property type="evidence" value="ECO:0007669"/>
    <property type="project" value="TreeGrafter"/>
</dbReference>
<feature type="domain" description="N-acetyltransferase" evidence="1">
    <location>
        <begin position="21"/>
        <end position="176"/>
    </location>
</feature>
<accession>A0A5C8NR55</accession>
<dbReference type="AlphaFoldDB" id="A0A5C8NR55"/>
<dbReference type="Pfam" id="PF13302">
    <property type="entry name" value="Acetyltransf_3"/>
    <property type="match status" value="1"/>
</dbReference>
<keyword evidence="3" id="KW-1185">Reference proteome</keyword>
<sequence length="180" mass="21021">MFVYEVDEELTLKMMNTSNAEKLFSLIEHNRDYLQEWLPWVNSTTTVEHSKQFIENAFQTHADRVGLTSGIFYQESLVGVIGFNEFDWRNKIGYIGYWLSKDAQGKGIMTRAARALINYGFEILDLNRIDIRAAVDNKKSRAIPERLGFNQEGILRQTEWLYDHYVDHVVYGMLANEWGI</sequence>
<dbReference type="PANTHER" id="PTHR43441:SF12">
    <property type="entry name" value="RIBOSOMAL N-ACETYLTRANSFERASE YDAF-RELATED"/>
    <property type="match status" value="1"/>
</dbReference>
<dbReference type="GO" id="GO:0008999">
    <property type="term" value="F:protein-N-terminal-alanine acetyltransferase activity"/>
    <property type="evidence" value="ECO:0007669"/>
    <property type="project" value="TreeGrafter"/>
</dbReference>
<reference evidence="2 3" key="1">
    <citation type="submission" date="2019-06" db="EMBL/GenBank/DDBJ databases">
        <title>Cerasibacillus sp. nov., isolated from maize field.</title>
        <authorList>
            <person name="Lin S.-Y."/>
            <person name="Tsai C.-F."/>
            <person name="Young C.-C."/>
        </authorList>
    </citation>
    <scope>NUCLEOTIDE SEQUENCE [LARGE SCALE GENOMIC DNA]</scope>
    <source>
        <strain evidence="2 3">CC-CFT480</strain>
    </source>
</reference>
<dbReference type="PROSITE" id="PS51186">
    <property type="entry name" value="GNAT"/>
    <property type="match status" value="1"/>
</dbReference>
<proteinExistence type="predicted"/>
<keyword evidence="2" id="KW-0808">Transferase</keyword>
<gene>
    <name evidence="2" type="ORF">FHP05_11140</name>
</gene>
<dbReference type="PANTHER" id="PTHR43441">
    <property type="entry name" value="RIBOSOMAL-PROTEIN-SERINE ACETYLTRANSFERASE"/>
    <property type="match status" value="1"/>
</dbReference>
<dbReference type="EMBL" id="VDUW01000008">
    <property type="protein sequence ID" value="TXL63361.1"/>
    <property type="molecule type" value="Genomic_DNA"/>
</dbReference>
<protein>
    <submittedName>
        <fullName evidence="2">GNAT family N-acetyltransferase</fullName>
    </submittedName>
</protein>
<comment type="caution">
    <text evidence="2">The sequence shown here is derived from an EMBL/GenBank/DDBJ whole genome shotgun (WGS) entry which is preliminary data.</text>
</comment>
<name>A0A5C8NR55_9BACI</name>
<dbReference type="SUPFAM" id="SSF55729">
    <property type="entry name" value="Acyl-CoA N-acyltransferases (Nat)"/>
    <property type="match status" value="1"/>
</dbReference>
<evidence type="ECO:0000313" key="3">
    <source>
        <dbReference type="Proteomes" id="UP000321574"/>
    </source>
</evidence>
<dbReference type="Proteomes" id="UP000321574">
    <property type="component" value="Unassembled WGS sequence"/>
</dbReference>
<evidence type="ECO:0000259" key="1">
    <source>
        <dbReference type="PROSITE" id="PS51186"/>
    </source>
</evidence>
<dbReference type="CDD" id="cd04301">
    <property type="entry name" value="NAT_SF"/>
    <property type="match status" value="1"/>
</dbReference>
<organism evidence="2 3">
    <name type="scientific">Cerasibacillus terrae</name>
    <dbReference type="NCBI Taxonomy" id="2498845"/>
    <lineage>
        <taxon>Bacteria</taxon>
        <taxon>Bacillati</taxon>
        <taxon>Bacillota</taxon>
        <taxon>Bacilli</taxon>
        <taxon>Bacillales</taxon>
        <taxon>Bacillaceae</taxon>
        <taxon>Cerasibacillus</taxon>
    </lineage>
</organism>
<dbReference type="Gene3D" id="3.40.630.30">
    <property type="match status" value="1"/>
</dbReference>
<dbReference type="InterPro" id="IPR051908">
    <property type="entry name" value="Ribosomal_N-acetyltransferase"/>
</dbReference>
<dbReference type="RefSeq" id="WP_147668258.1">
    <property type="nucleotide sequence ID" value="NZ_VDUW01000008.1"/>
</dbReference>
<dbReference type="InterPro" id="IPR016181">
    <property type="entry name" value="Acyl_CoA_acyltransferase"/>
</dbReference>
<dbReference type="InterPro" id="IPR000182">
    <property type="entry name" value="GNAT_dom"/>
</dbReference>
<evidence type="ECO:0000313" key="2">
    <source>
        <dbReference type="EMBL" id="TXL63361.1"/>
    </source>
</evidence>